<dbReference type="Proteomes" id="UP000236182">
    <property type="component" value="Unassembled WGS sequence"/>
</dbReference>
<evidence type="ECO:0000313" key="5">
    <source>
        <dbReference type="EMBL" id="PWN61284.1"/>
    </source>
</evidence>
<dbReference type="Pfam" id="PF18962">
    <property type="entry name" value="Por_Secre_tail"/>
    <property type="match status" value="1"/>
</dbReference>
<comment type="caution">
    <text evidence="5">The sequence shown here is derived from an EMBL/GenBank/DDBJ whole genome shotgun (WGS) entry which is preliminary data.</text>
</comment>
<evidence type="ECO:0000259" key="4">
    <source>
        <dbReference type="Pfam" id="PF18962"/>
    </source>
</evidence>
<dbReference type="EMBL" id="PPEI02000006">
    <property type="protein sequence ID" value="PWN61284.1"/>
    <property type="molecule type" value="Genomic_DNA"/>
</dbReference>
<feature type="signal peptide" evidence="2">
    <location>
        <begin position="1"/>
        <end position="18"/>
    </location>
</feature>
<dbReference type="InterPro" id="IPR011493">
    <property type="entry name" value="GLUG"/>
</dbReference>
<name>A0A316WIT3_9FLAO</name>
<dbReference type="NCBIfam" id="TIGR04183">
    <property type="entry name" value="Por_Secre_tail"/>
    <property type="match status" value="1"/>
</dbReference>
<accession>A0A316WIT3</accession>
<organism evidence="5 6">
    <name type="scientific">Chryseobacterium oncorhynchi</name>
    <dbReference type="NCBI Taxonomy" id="741074"/>
    <lineage>
        <taxon>Bacteria</taxon>
        <taxon>Pseudomonadati</taxon>
        <taxon>Bacteroidota</taxon>
        <taxon>Flavobacteriia</taxon>
        <taxon>Flavobacteriales</taxon>
        <taxon>Weeksellaceae</taxon>
        <taxon>Chryseobacterium group</taxon>
        <taxon>Chryseobacterium</taxon>
    </lineage>
</organism>
<feature type="domain" description="Secretion system C-terminal sorting" evidence="4">
    <location>
        <begin position="479"/>
        <end position="547"/>
    </location>
</feature>
<feature type="chain" id="PRO_5016303408" description="Secretion system C-terminal sorting domain-containing protein" evidence="2">
    <location>
        <begin position="19"/>
        <end position="549"/>
    </location>
</feature>
<dbReference type="RefSeq" id="WP_109623290.1">
    <property type="nucleotide sequence ID" value="NZ_PPEI02000006.1"/>
</dbReference>
<feature type="domain" description="GLUG" evidence="3">
    <location>
        <begin position="184"/>
        <end position="209"/>
    </location>
</feature>
<dbReference type="Gene3D" id="2.160.20.110">
    <property type="match status" value="2"/>
</dbReference>
<evidence type="ECO:0000259" key="3">
    <source>
        <dbReference type="Pfam" id="PF07581"/>
    </source>
</evidence>
<evidence type="ECO:0000256" key="2">
    <source>
        <dbReference type="SAM" id="SignalP"/>
    </source>
</evidence>
<evidence type="ECO:0000313" key="6">
    <source>
        <dbReference type="Proteomes" id="UP000236182"/>
    </source>
</evidence>
<keyword evidence="1 2" id="KW-0732">Signal</keyword>
<reference evidence="5" key="1">
    <citation type="submission" date="2018-04" db="EMBL/GenBank/DDBJ databases">
        <title>Draft Genome Sequences of Chryseobacterium lactis NCTC11390T isolated from milk, Chryseobacterium oncorhynchi 701B-08T from rainbow trout, and Chryseobacterium viscerum 687B-08T from diseased fish.</title>
        <authorList>
            <person name="Jeong J.-J."/>
            <person name="Lee Y.J."/>
            <person name="Pathiraja D."/>
            <person name="Park B."/>
            <person name="Choi I.-G."/>
            <person name="Kim K.D."/>
        </authorList>
    </citation>
    <scope>NUCLEOTIDE SEQUENCE [LARGE SCALE GENOMIC DNA]</scope>
    <source>
        <strain evidence="5">701B-08</strain>
    </source>
</reference>
<keyword evidence="6" id="KW-1185">Reference proteome</keyword>
<gene>
    <name evidence="5" type="ORF">C1638_017875</name>
</gene>
<dbReference type="OrthoDB" id="9816120at2"/>
<evidence type="ECO:0008006" key="7">
    <source>
        <dbReference type="Google" id="ProtNLM"/>
    </source>
</evidence>
<protein>
    <recommendedName>
        <fullName evidence="7">Secretion system C-terminal sorting domain-containing protein</fullName>
    </recommendedName>
</protein>
<dbReference type="Pfam" id="PF07581">
    <property type="entry name" value="Glug"/>
    <property type="match status" value="1"/>
</dbReference>
<dbReference type="InterPro" id="IPR026444">
    <property type="entry name" value="Secre_tail"/>
</dbReference>
<proteinExistence type="predicted"/>
<evidence type="ECO:0000256" key="1">
    <source>
        <dbReference type="ARBA" id="ARBA00022729"/>
    </source>
</evidence>
<dbReference type="AlphaFoldDB" id="A0A316WIT3"/>
<sequence length="549" mass="56487">MNKFYFLLLSIVSTLCLAQNYSGGSGTAIDPYKISTLEDLKYLSEHSSELGKNFIQTLDIDASATATWDFNRGFYTIGGSNSFYGTYDGGGYKIIGMVVNRSSNMYGGMFASLSSSGTLKNINLVGGSFYADMYVGSLAGETLGKVINCSSSANVKASKYGGGLIAVIKGGISNCHATGKVEAGSTAGGLAASAGGGVISNCYATGNVSGSGAGGLLGGSSSNVINCYATGNVSGSGSVGGLIGSASKLVSDSYATGNVFGDHAGGLIGWMFDDVTKCYATGNVKGFALGGGSVGGLVGIIGHGFGSGSFSSISLSYSTGTVSGNGVKGGILGQSNTRQIISISNSYSRSNMPEGGSGLVGSFGQSGSSITRSYATGQLGGNTTNGGLLGSGMGTIYDRAYWDYETTGSQIADASGWTSTDGARATQAMKIQSTFVNWDFASIWSIDPLINDGYPYLKSNSGTLSTNEKVINSVAEVKIYPIPANNHVYISSEASVLKYTVSDMQGRLMNEGFPNSKKFDVDISYLNKGVYFINLVYSNGNDSKKIIRN</sequence>